<protein>
    <recommendedName>
        <fullName evidence="6">Tetratricopeptide repeat protein</fullName>
    </recommendedName>
</protein>
<dbReference type="InterPro" id="IPR011990">
    <property type="entry name" value="TPR-like_helical_dom_sf"/>
</dbReference>
<comment type="caution">
    <text evidence="4">The sequence shown here is derived from an EMBL/GenBank/DDBJ whole genome shotgun (WGS) entry which is preliminary data.</text>
</comment>
<feature type="repeat" description="TPR" evidence="3">
    <location>
        <begin position="37"/>
        <end position="70"/>
    </location>
</feature>
<dbReference type="PROSITE" id="PS50005">
    <property type="entry name" value="TPR"/>
    <property type="match status" value="2"/>
</dbReference>
<dbReference type="SUPFAM" id="SSF48452">
    <property type="entry name" value="TPR-like"/>
    <property type="match status" value="1"/>
</dbReference>
<name>A0ABR5ALC9_9BACL</name>
<dbReference type="PANTHER" id="PTHR44858:SF1">
    <property type="entry name" value="UDP-N-ACETYLGLUCOSAMINE--PEPTIDE N-ACETYLGLUCOSAMINYLTRANSFERASE SPINDLY-RELATED"/>
    <property type="match status" value="1"/>
</dbReference>
<evidence type="ECO:0000256" key="2">
    <source>
        <dbReference type="ARBA" id="ARBA00022803"/>
    </source>
</evidence>
<evidence type="ECO:0000256" key="3">
    <source>
        <dbReference type="PROSITE-ProRule" id="PRU00339"/>
    </source>
</evidence>
<proteinExistence type="predicted"/>
<evidence type="ECO:0000313" key="4">
    <source>
        <dbReference type="EMBL" id="KIL41598.1"/>
    </source>
</evidence>
<dbReference type="Proteomes" id="UP000031967">
    <property type="component" value="Unassembled WGS sequence"/>
</dbReference>
<organism evidence="4 5">
    <name type="scientific">Gordoniibacillus kamchatkensis</name>
    <dbReference type="NCBI Taxonomy" id="1590651"/>
    <lineage>
        <taxon>Bacteria</taxon>
        <taxon>Bacillati</taxon>
        <taxon>Bacillota</taxon>
        <taxon>Bacilli</taxon>
        <taxon>Bacillales</taxon>
        <taxon>Paenibacillaceae</taxon>
        <taxon>Gordoniibacillus</taxon>
    </lineage>
</organism>
<dbReference type="Gene3D" id="1.25.40.10">
    <property type="entry name" value="Tetratricopeptide repeat domain"/>
    <property type="match status" value="2"/>
</dbReference>
<dbReference type="Pfam" id="PF14559">
    <property type="entry name" value="TPR_19"/>
    <property type="match status" value="1"/>
</dbReference>
<evidence type="ECO:0008006" key="6">
    <source>
        <dbReference type="Google" id="ProtNLM"/>
    </source>
</evidence>
<evidence type="ECO:0000256" key="1">
    <source>
        <dbReference type="ARBA" id="ARBA00022737"/>
    </source>
</evidence>
<dbReference type="InterPro" id="IPR019734">
    <property type="entry name" value="TPR_rpt"/>
</dbReference>
<dbReference type="EMBL" id="JXAK01000008">
    <property type="protein sequence ID" value="KIL41598.1"/>
    <property type="molecule type" value="Genomic_DNA"/>
</dbReference>
<accession>A0ABR5ALC9</accession>
<dbReference type="Pfam" id="PF13432">
    <property type="entry name" value="TPR_16"/>
    <property type="match status" value="1"/>
</dbReference>
<dbReference type="SMART" id="SM00028">
    <property type="entry name" value="TPR"/>
    <property type="match status" value="3"/>
</dbReference>
<dbReference type="PANTHER" id="PTHR44858">
    <property type="entry name" value="TETRATRICOPEPTIDE REPEAT PROTEIN 6"/>
    <property type="match status" value="1"/>
</dbReference>
<gene>
    <name evidence="4" type="ORF">SD70_06885</name>
</gene>
<feature type="repeat" description="TPR" evidence="3">
    <location>
        <begin position="3"/>
        <end position="36"/>
    </location>
</feature>
<keyword evidence="1" id="KW-0677">Repeat</keyword>
<sequence length="178" mass="19684">MDGKTQLQKAYKAILNNDFERAAEWFERAIDAEPNNADYHYRLSITYARSNKLPKAVEHAETAVRLAPDAKQYRFHLSTLQARELLVRAGRAIDGTETNPYLAIALLQQAIALDPLSVEAHLLLAVAADAVGDAAQAMQAVNDALRLAPESDMVLSLLPSYEQKLKRFLGTDAARKPL</sequence>
<keyword evidence="5" id="KW-1185">Reference proteome</keyword>
<keyword evidence="2 3" id="KW-0802">TPR repeat</keyword>
<evidence type="ECO:0000313" key="5">
    <source>
        <dbReference type="Proteomes" id="UP000031967"/>
    </source>
</evidence>
<dbReference type="InterPro" id="IPR050498">
    <property type="entry name" value="Ycf3"/>
</dbReference>
<reference evidence="4 5" key="1">
    <citation type="submission" date="2014-12" db="EMBL/GenBank/DDBJ databases">
        <title>Draft genome sequence of Paenibacillus kamchatkensis strain B-2647.</title>
        <authorList>
            <person name="Karlyshev A.V."/>
            <person name="Kudryashova E.B."/>
        </authorList>
    </citation>
    <scope>NUCLEOTIDE SEQUENCE [LARGE SCALE GENOMIC DNA]</scope>
    <source>
        <strain evidence="4 5">VKM B-2647</strain>
    </source>
</reference>